<evidence type="ECO:0000313" key="2">
    <source>
        <dbReference type="Proteomes" id="UP000284403"/>
    </source>
</evidence>
<dbReference type="OrthoDB" id="10435484at2759"/>
<dbReference type="GeneID" id="40318575"/>
<keyword evidence="2" id="KW-1185">Reference proteome</keyword>
<evidence type="ECO:0000313" key="1">
    <source>
        <dbReference type="EMBL" id="RNF17032.1"/>
    </source>
</evidence>
<accession>A0A422PH26</accession>
<dbReference type="Proteomes" id="UP000284403">
    <property type="component" value="Unassembled WGS sequence"/>
</dbReference>
<sequence>MIFILHCTCCYKQKKISYLQLQCCEIGLMDSNKMEVAVELELCILRAVSSKDYQCVVERNCGMDGNSVRLLQAIMQQSKLVQLGQTIPACDIFPAALTVVDLAPATAGVLCDVTTLIVLPPTRDGELEEVCETARTIECNSKEAGGNGEDRG</sequence>
<comment type="caution">
    <text evidence="1">The sequence shown here is derived from an EMBL/GenBank/DDBJ whole genome shotgun (WGS) entry which is preliminary data.</text>
</comment>
<name>A0A422PH26_9TRYP</name>
<proteinExistence type="predicted"/>
<dbReference type="RefSeq" id="XP_029228012.1">
    <property type="nucleotide sequence ID" value="XM_029371869.1"/>
</dbReference>
<reference evidence="1 2" key="1">
    <citation type="journal article" date="2018" name="BMC Genomics">
        <title>Genomic comparison of Trypanosoma conorhini and Trypanosoma rangeli to Trypanosoma cruzi strains of high and low virulence.</title>
        <authorList>
            <person name="Bradwell K.R."/>
            <person name="Koparde V.N."/>
            <person name="Matveyev A.V."/>
            <person name="Serrano M.G."/>
            <person name="Alves J.M."/>
            <person name="Parikh H."/>
            <person name="Huang B."/>
            <person name="Lee V."/>
            <person name="Espinosa-Alvarez O."/>
            <person name="Ortiz P.A."/>
            <person name="Costa-Martins A.G."/>
            <person name="Teixeira M.M."/>
            <person name="Buck G.A."/>
        </authorList>
    </citation>
    <scope>NUCLEOTIDE SEQUENCE [LARGE SCALE GENOMIC DNA]</scope>
    <source>
        <strain evidence="1 2">025E</strain>
    </source>
</reference>
<organism evidence="1 2">
    <name type="scientific">Trypanosoma conorhini</name>
    <dbReference type="NCBI Taxonomy" id="83891"/>
    <lineage>
        <taxon>Eukaryota</taxon>
        <taxon>Discoba</taxon>
        <taxon>Euglenozoa</taxon>
        <taxon>Kinetoplastea</taxon>
        <taxon>Metakinetoplastina</taxon>
        <taxon>Trypanosomatida</taxon>
        <taxon>Trypanosomatidae</taxon>
        <taxon>Trypanosoma</taxon>
    </lineage>
</organism>
<dbReference type="EMBL" id="MKKU01000275">
    <property type="protein sequence ID" value="RNF17032.1"/>
    <property type="molecule type" value="Genomic_DNA"/>
</dbReference>
<protein>
    <submittedName>
        <fullName evidence="1">Putative peroxisome assembly protein</fullName>
    </submittedName>
</protein>
<gene>
    <name evidence="1" type="ORF">Tco025E_04964</name>
</gene>
<dbReference type="AlphaFoldDB" id="A0A422PH26"/>